<keyword evidence="1" id="KW-0472">Membrane</keyword>
<protein>
    <submittedName>
        <fullName evidence="2">Cytochrome B</fullName>
    </submittedName>
</protein>
<sequence>MYNILLHTHSGLRWLVLIALIVALFQTFSRRGTTGSIMETKSVLFTFILTHIQLLVGLILYFISPKVVFGANTMSDSLFRFFTVEHLVGMLIAIVLITLGYSKAKKAEKPFNKAFNYYIAAFILILLSIPWPFRELGAGWF</sequence>
<comment type="caution">
    <text evidence="2">The sequence shown here is derived from an EMBL/GenBank/DDBJ whole genome shotgun (WGS) entry which is preliminary data.</text>
</comment>
<dbReference type="EMBL" id="JAGGJA010000015">
    <property type="protein sequence ID" value="MCW9708675.1"/>
    <property type="molecule type" value="Genomic_DNA"/>
</dbReference>
<keyword evidence="1" id="KW-1133">Transmembrane helix</keyword>
<name>A0ABT3PS66_9BACT</name>
<organism evidence="2 3">
    <name type="scientific">Fodinibius salsisoli</name>
    <dbReference type="NCBI Taxonomy" id="2820877"/>
    <lineage>
        <taxon>Bacteria</taxon>
        <taxon>Pseudomonadati</taxon>
        <taxon>Balneolota</taxon>
        <taxon>Balneolia</taxon>
        <taxon>Balneolales</taxon>
        <taxon>Balneolaceae</taxon>
        <taxon>Fodinibius</taxon>
    </lineage>
</organism>
<feature type="transmembrane region" description="Helical" evidence="1">
    <location>
        <begin position="114"/>
        <end position="133"/>
    </location>
</feature>
<feature type="transmembrane region" description="Helical" evidence="1">
    <location>
        <begin position="83"/>
        <end position="102"/>
    </location>
</feature>
<feature type="transmembrane region" description="Helical" evidence="1">
    <location>
        <begin position="42"/>
        <end position="63"/>
    </location>
</feature>
<proteinExistence type="predicted"/>
<accession>A0ABT3PS66</accession>
<keyword evidence="1" id="KW-0812">Transmembrane</keyword>
<evidence type="ECO:0000313" key="3">
    <source>
        <dbReference type="Proteomes" id="UP001207918"/>
    </source>
</evidence>
<dbReference type="RefSeq" id="WP_265767478.1">
    <property type="nucleotide sequence ID" value="NZ_JAGGJA010000015.1"/>
</dbReference>
<gene>
    <name evidence="2" type="ORF">J6I44_17570</name>
</gene>
<evidence type="ECO:0000313" key="2">
    <source>
        <dbReference type="EMBL" id="MCW9708675.1"/>
    </source>
</evidence>
<dbReference type="Proteomes" id="UP001207918">
    <property type="component" value="Unassembled WGS sequence"/>
</dbReference>
<keyword evidence="3" id="KW-1185">Reference proteome</keyword>
<reference evidence="2 3" key="1">
    <citation type="submission" date="2021-03" db="EMBL/GenBank/DDBJ databases">
        <title>Aliifodinibius sp. nov., a new bacterium isolated from saline soil.</title>
        <authorList>
            <person name="Galisteo C."/>
            <person name="De La Haba R."/>
            <person name="Sanchez-Porro C."/>
            <person name="Ventosa A."/>
        </authorList>
    </citation>
    <scope>NUCLEOTIDE SEQUENCE [LARGE SCALE GENOMIC DNA]</scope>
    <source>
        <strain evidence="2 3">1BSP15-2V2</strain>
    </source>
</reference>
<feature type="transmembrane region" description="Helical" evidence="1">
    <location>
        <begin position="12"/>
        <end position="30"/>
    </location>
</feature>
<evidence type="ECO:0000256" key="1">
    <source>
        <dbReference type="SAM" id="Phobius"/>
    </source>
</evidence>